<dbReference type="GO" id="GO:0046540">
    <property type="term" value="C:U4/U6 x U5 tri-snRNP complex"/>
    <property type="evidence" value="ECO:0007669"/>
    <property type="project" value="TreeGrafter"/>
</dbReference>
<dbReference type="EMBL" id="JAHQIW010001102">
    <property type="protein sequence ID" value="KAJ1351549.1"/>
    <property type="molecule type" value="Genomic_DNA"/>
</dbReference>
<dbReference type="GO" id="GO:0000350">
    <property type="term" value="P:generation of catalytic spliceosome for second transesterification step"/>
    <property type="evidence" value="ECO:0007669"/>
    <property type="project" value="TreeGrafter"/>
</dbReference>
<accession>A0AAD5QJA1</accession>
<evidence type="ECO:0000259" key="2">
    <source>
        <dbReference type="SMART" id="SM00500"/>
    </source>
</evidence>
<feature type="domain" description="Pre-mRNA processing factor 4 (PRP4)-like" evidence="2">
    <location>
        <begin position="84"/>
        <end position="134"/>
    </location>
</feature>
<name>A0AAD5QJA1_PARTN</name>
<dbReference type="AlphaFoldDB" id="A0AAD5QJA1"/>
<keyword evidence="4" id="KW-1185">Reference proteome</keyword>
<dbReference type="SMART" id="SM00500">
    <property type="entry name" value="SFM"/>
    <property type="match status" value="1"/>
</dbReference>
<gene>
    <name evidence="3" type="ORF">KIN20_007586</name>
</gene>
<reference evidence="3" key="1">
    <citation type="submission" date="2021-06" db="EMBL/GenBank/DDBJ databases">
        <title>Parelaphostrongylus tenuis whole genome reference sequence.</title>
        <authorList>
            <person name="Garwood T.J."/>
            <person name="Larsen P.A."/>
            <person name="Fountain-Jones N.M."/>
            <person name="Garbe J.R."/>
            <person name="Macchietto M.G."/>
            <person name="Kania S.A."/>
            <person name="Gerhold R.W."/>
            <person name="Richards J.E."/>
            <person name="Wolf T.M."/>
        </authorList>
    </citation>
    <scope>NUCLEOTIDE SEQUENCE</scope>
    <source>
        <strain evidence="3">MNPRO001-30</strain>
        <tissue evidence="3">Meninges</tissue>
    </source>
</reference>
<dbReference type="Gene3D" id="4.10.280.110">
    <property type="entry name" value="Pre-mRNA processing factor 4 domain"/>
    <property type="match status" value="1"/>
</dbReference>
<organism evidence="3 4">
    <name type="scientific">Parelaphostrongylus tenuis</name>
    <name type="common">Meningeal worm</name>
    <dbReference type="NCBI Taxonomy" id="148309"/>
    <lineage>
        <taxon>Eukaryota</taxon>
        <taxon>Metazoa</taxon>
        <taxon>Ecdysozoa</taxon>
        <taxon>Nematoda</taxon>
        <taxon>Chromadorea</taxon>
        <taxon>Rhabditida</taxon>
        <taxon>Rhabditina</taxon>
        <taxon>Rhabditomorpha</taxon>
        <taxon>Strongyloidea</taxon>
        <taxon>Metastrongylidae</taxon>
        <taxon>Parelaphostrongylus</taxon>
    </lineage>
</organism>
<evidence type="ECO:0000313" key="3">
    <source>
        <dbReference type="EMBL" id="KAJ1351549.1"/>
    </source>
</evidence>
<comment type="caution">
    <text evidence="3">The sequence shown here is derived from an EMBL/GenBank/DDBJ whole genome shotgun (WGS) entry which is preliminary data.</text>
</comment>
<evidence type="ECO:0000313" key="4">
    <source>
        <dbReference type="Proteomes" id="UP001196413"/>
    </source>
</evidence>
<dbReference type="Proteomes" id="UP001196413">
    <property type="component" value="Unassembled WGS sequence"/>
</dbReference>
<feature type="region of interest" description="Disordered" evidence="1">
    <location>
        <begin position="41"/>
        <end position="83"/>
    </location>
</feature>
<dbReference type="Pfam" id="PF08799">
    <property type="entry name" value="PRP4"/>
    <property type="match status" value="1"/>
</dbReference>
<dbReference type="InterPro" id="IPR014906">
    <property type="entry name" value="PRP4-like"/>
</dbReference>
<dbReference type="PANTHER" id="PTHR13007">
    <property type="entry name" value="PRE-MRNA SPLICING FACTOR-RELATED"/>
    <property type="match status" value="1"/>
</dbReference>
<dbReference type="PANTHER" id="PTHR13007:SF19">
    <property type="entry name" value="PRE-MRNA-SPLICING FACTOR 18"/>
    <property type="match status" value="1"/>
</dbReference>
<dbReference type="SUPFAM" id="SSF158230">
    <property type="entry name" value="PRP4-like"/>
    <property type="match status" value="1"/>
</dbReference>
<evidence type="ECO:0000256" key="1">
    <source>
        <dbReference type="SAM" id="MobiDB-lite"/>
    </source>
</evidence>
<dbReference type="InterPro" id="IPR036285">
    <property type="entry name" value="PRP4-like_sf"/>
</dbReference>
<dbReference type="InterPro" id="IPR039979">
    <property type="entry name" value="PRPF18"/>
</dbReference>
<sequence>MDLLKTLKDEVARKRKTIAELEVEVDGKKFIRGADIVSKHEEQYREKQRMKQATRPDSSEEGSSSVDSLDERDDQLEKTVADEIPMSEVRKRLRDRGQPIILFGESESQIRARLLKLEIEQPDMKEGWKNEMQTAMRDVDEELVKEVIEGSSNDPNRHDVDLSSSFNDNWEKLKNRLRYSVS</sequence>
<feature type="non-terminal residue" evidence="3">
    <location>
        <position position="1"/>
    </location>
</feature>
<dbReference type="GO" id="GO:0071021">
    <property type="term" value="C:U2-type post-spliceosomal complex"/>
    <property type="evidence" value="ECO:0007669"/>
    <property type="project" value="TreeGrafter"/>
</dbReference>
<dbReference type="GO" id="GO:0005682">
    <property type="term" value="C:U5 snRNP"/>
    <property type="evidence" value="ECO:0007669"/>
    <property type="project" value="TreeGrafter"/>
</dbReference>
<protein>
    <recommendedName>
        <fullName evidence="2">Pre-mRNA processing factor 4 (PRP4)-like domain-containing protein</fullName>
    </recommendedName>
</protein>
<proteinExistence type="predicted"/>